<evidence type="ECO:0000256" key="1">
    <source>
        <dbReference type="ARBA" id="ARBA00022729"/>
    </source>
</evidence>
<protein>
    <recommendedName>
        <fullName evidence="10">Integrin alpha-2 domain-containing protein</fullName>
    </recommendedName>
</protein>
<feature type="signal peptide" evidence="7">
    <location>
        <begin position="1"/>
        <end position="30"/>
    </location>
</feature>
<keyword evidence="4" id="KW-0325">Glycoprotein</keyword>
<dbReference type="PROSITE" id="PS51470">
    <property type="entry name" value="FG_GAP"/>
    <property type="match status" value="2"/>
</dbReference>
<dbReference type="EMBL" id="VLTL01000047">
    <property type="protein sequence ID" value="KAA0165395.1"/>
    <property type="molecule type" value="Genomic_DNA"/>
</dbReference>
<evidence type="ECO:0000256" key="3">
    <source>
        <dbReference type="ARBA" id="ARBA00022801"/>
    </source>
</evidence>
<feature type="repeat" description="FG-GAP" evidence="5">
    <location>
        <begin position="718"/>
        <end position="775"/>
    </location>
</feature>
<name>A0A5A8DIZ8_CAFRO</name>
<dbReference type="SUPFAM" id="SSF69318">
    <property type="entry name" value="Integrin alpha N-terminal domain"/>
    <property type="match status" value="2"/>
</dbReference>
<accession>A0A5A8DIZ8</accession>
<dbReference type="InterPro" id="IPR028994">
    <property type="entry name" value="Integrin_alpha_N"/>
</dbReference>
<proteinExistence type="predicted"/>
<keyword evidence="2" id="KW-0677">Repeat</keyword>
<evidence type="ECO:0000256" key="2">
    <source>
        <dbReference type="ARBA" id="ARBA00022737"/>
    </source>
</evidence>
<reference evidence="8 9" key="1">
    <citation type="submission" date="2019-07" db="EMBL/GenBank/DDBJ databases">
        <title>Genomes of Cafeteria roenbergensis.</title>
        <authorList>
            <person name="Fischer M.G."/>
            <person name="Hackl T."/>
            <person name="Roman M."/>
        </authorList>
    </citation>
    <scope>NUCLEOTIDE SEQUENCE [LARGE SCALE GENOMIC DNA]</scope>
    <source>
        <strain evidence="8 9">RCC970-E3</strain>
    </source>
</reference>
<dbReference type="PANTHER" id="PTHR23221:SF7">
    <property type="entry name" value="PHOSPHATIDYLINOSITOL-GLYCAN-SPECIFIC PHOSPHOLIPASE D"/>
    <property type="match status" value="1"/>
</dbReference>
<keyword evidence="1 7" id="KW-0732">Signal</keyword>
<dbReference type="GO" id="GO:0016787">
    <property type="term" value="F:hydrolase activity"/>
    <property type="evidence" value="ECO:0007669"/>
    <property type="project" value="UniProtKB-KW"/>
</dbReference>
<evidence type="ECO:0000313" key="9">
    <source>
        <dbReference type="Proteomes" id="UP000324907"/>
    </source>
</evidence>
<evidence type="ECO:0000256" key="4">
    <source>
        <dbReference type="ARBA" id="ARBA00023180"/>
    </source>
</evidence>
<evidence type="ECO:0000256" key="5">
    <source>
        <dbReference type="PROSITE-ProRule" id="PRU00803"/>
    </source>
</evidence>
<evidence type="ECO:0000256" key="6">
    <source>
        <dbReference type="SAM" id="MobiDB-lite"/>
    </source>
</evidence>
<evidence type="ECO:0000256" key="7">
    <source>
        <dbReference type="SAM" id="SignalP"/>
    </source>
</evidence>
<evidence type="ECO:0008006" key="10">
    <source>
        <dbReference type="Google" id="ProtNLM"/>
    </source>
</evidence>
<dbReference type="SMART" id="SM00191">
    <property type="entry name" value="Int_alpha"/>
    <property type="match status" value="7"/>
</dbReference>
<feature type="compositionally biased region" description="Low complexity" evidence="6">
    <location>
        <begin position="473"/>
        <end position="497"/>
    </location>
</feature>
<evidence type="ECO:0000313" key="8">
    <source>
        <dbReference type="EMBL" id="KAA0165395.1"/>
    </source>
</evidence>
<feature type="chain" id="PRO_5022744874" description="Integrin alpha-2 domain-containing protein" evidence="7">
    <location>
        <begin position="31"/>
        <end position="847"/>
    </location>
</feature>
<dbReference type="InterPro" id="IPR013519">
    <property type="entry name" value="Int_alpha_beta-p"/>
</dbReference>
<keyword evidence="3" id="KW-0378">Hydrolase</keyword>
<dbReference type="InterPro" id="IPR013517">
    <property type="entry name" value="FG-GAP"/>
</dbReference>
<organism evidence="8 9">
    <name type="scientific">Cafeteria roenbergensis</name>
    <name type="common">Marine flagellate</name>
    <dbReference type="NCBI Taxonomy" id="33653"/>
    <lineage>
        <taxon>Eukaryota</taxon>
        <taxon>Sar</taxon>
        <taxon>Stramenopiles</taxon>
        <taxon>Bigyra</taxon>
        <taxon>Opalozoa</taxon>
        <taxon>Bicosoecida</taxon>
        <taxon>Cafeteriaceae</taxon>
        <taxon>Cafeteria</taxon>
    </lineage>
</organism>
<gene>
    <name evidence="8" type="ORF">FNF28_03451</name>
</gene>
<feature type="region of interest" description="Disordered" evidence="6">
    <location>
        <begin position="471"/>
        <end position="506"/>
    </location>
</feature>
<dbReference type="Pfam" id="PF01839">
    <property type="entry name" value="FG-GAP"/>
    <property type="match status" value="1"/>
</dbReference>
<sequence length="847" mass="86543">MRPATAALRAWLALAVLLHVLVGLAAPAFAVCAPGVEETPADTERLAVNATWFNNDNLVLGISAAAIGDLDDNGGVDFLAGLPQIDLGGDAKGTVAVFYMLPHFRGLTGEYYILLPGKNSALDSRMTATGLFGVAVATGLPDASLGVSTFAVGAPGLVVTGEAVAKGAVFLLEANPRTGDVPGYTEISASTAATILPAAAQVDGAQFGRSLAVLGVESSGVSWMVAGVTGAPWQGQNLVGGVVLMKLNATNSLVSAVMLEPAGTSDTVLSMFANGRQLGFSVAAVRDMSAPLDPSGVITLAMGTISDLARGPGTGGAVYVVRANMSGAVLDALRIDNTTHPVLSARVTPTGAFGYAIADAGDVNGDDTRDLLVSAPDTLVGSNPPGPGQVFTLMMGQDSMSVCGASVLSNSSAQEVEGTNGYVHGGFGTSLAMFKKDSVLIGEAYASSTGFTDHGALWSIQFRTVRNASIPFPSTSPTPSVTASPSPSPSMTSSATPSPTPVPAKLTRTSTPILTYKSDPVLSGLHSASKFGASVAFAGDRDGDGIDDLLVGAPLRDFDSPSVTEAGTIFVCYLQATGAVREAVELPFMQGQTGLASALMGSSVAMLSGWGANGTGLVLTGGTHKTSGGVALVNVTGWSEAKLEWRLNASDPSLPGGSVSGSDPLWGQDVSLLSPTWDPVLGGTIAVGAPASGFGEFRILHVLGDGTVVGGKRFSSSTPGLESTVDSSMYFGASISSQLVDGVYNIAVGAPKHSLVTTQNGAFCVVRVNASSLEVMSAKLFGDGRAILAPSRQSFHDFGWRAMWLDRWGSWGSDRALVVTAPGAERDTKRNLGQIFLIVLSDNTWSW</sequence>
<comment type="caution">
    <text evidence="8">The sequence shown here is derived from an EMBL/GenBank/DDBJ whole genome shotgun (WGS) entry which is preliminary data.</text>
</comment>
<dbReference type="PANTHER" id="PTHR23221">
    <property type="entry name" value="GLYCOSYLPHOSPHATIDYLINOSITOL PHOSPHOLIPASE D"/>
    <property type="match status" value="1"/>
</dbReference>
<dbReference type="Proteomes" id="UP000324907">
    <property type="component" value="Unassembled WGS sequence"/>
</dbReference>
<dbReference type="AlphaFoldDB" id="A0A5A8DIZ8"/>
<dbReference type="Gene3D" id="2.130.10.130">
    <property type="entry name" value="Integrin alpha, N-terminal"/>
    <property type="match status" value="2"/>
</dbReference>
<feature type="repeat" description="FG-GAP" evidence="5">
    <location>
        <begin position="517"/>
        <end position="581"/>
    </location>
</feature>